<evidence type="ECO:0000256" key="6">
    <source>
        <dbReference type="ARBA" id="ARBA00023136"/>
    </source>
</evidence>
<feature type="transmembrane region" description="Helical" evidence="8">
    <location>
        <begin position="204"/>
        <end position="226"/>
    </location>
</feature>
<dbReference type="GO" id="GO:0016740">
    <property type="term" value="F:transferase activity"/>
    <property type="evidence" value="ECO:0007669"/>
    <property type="project" value="UniProtKB-KW"/>
</dbReference>
<feature type="transmembrane region" description="Helical" evidence="8">
    <location>
        <begin position="278"/>
        <end position="295"/>
    </location>
</feature>
<feature type="transmembrane region" description="Helical" evidence="8">
    <location>
        <begin position="614"/>
        <end position="634"/>
    </location>
</feature>
<evidence type="ECO:0000256" key="5">
    <source>
        <dbReference type="ARBA" id="ARBA00022989"/>
    </source>
</evidence>
<evidence type="ECO:0000256" key="4">
    <source>
        <dbReference type="ARBA" id="ARBA00022692"/>
    </source>
</evidence>
<comment type="subcellular location">
    <subcellularLocation>
        <location evidence="1">Membrane</location>
        <topology evidence="1">Multi-pass membrane protein</topology>
    </subcellularLocation>
</comment>
<evidence type="ECO:0000256" key="2">
    <source>
        <dbReference type="ARBA" id="ARBA00010666"/>
    </source>
</evidence>
<dbReference type="EMBL" id="SEYY01001119">
    <property type="protein sequence ID" value="KAB7505752.1"/>
    <property type="molecule type" value="Genomic_DNA"/>
</dbReference>
<comment type="caution">
    <text evidence="10">The sequence shown here is derived from an EMBL/GenBank/DDBJ whole genome shotgun (WGS) entry which is preliminary data.</text>
</comment>
<dbReference type="GO" id="GO:0005975">
    <property type="term" value="P:carbohydrate metabolic process"/>
    <property type="evidence" value="ECO:0007669"/>
    <property type="project" value="UniProtKB-ARBA"/>
</dbReference>
<evidence type="ECO:0000256" key="7">
    <source>
        <dbReference type="ARBA" id="ARBA00023180"/>
    </source>
</evidence>
<organism evidence="10 11">
    <name type="scientific">Armadillidium nasatum</name>
    <dbReference type="NCBI Taxonomy" id="96803"/>
    <lineage>
        <taxon>Eukaryota</taxon>
        <taxon>Metazoa</taxon>
        <taxon>Ecdysozoa</taxon>
        <taxon>Arthropoda</taxon>
        <taxon>Crustacea</taxon>
        <taxon>Multicrustacea</taxon>
        <taxon>Malacostraca</taxon>
        <taxon>Eumalacostraca</taxon>
        <taxon>Peracarida</taxon>
        <taxon>Isopoda</taxon>
        <taxon>Oniscidea</taxon>
        <taxon>Crinocheta</taxon>
        <taxon>Armadillidiidae</taxon>
        <taxon>Armadillidium</taxon>
    </lineage>
</organism>
<feature type="transmembrane region" description="Helical" evidence="8">
    <location>
        <begin position="398"/>
        <end position="418"/>
    </location>
</feature>
<protein>
    <submittedName>
        <fullName evidence="10">CAS1 domain-containing protein 1</fullName>
    </submittedName>
</protein>
<evidence type="ECO:0000313" key="11">
    <source>
        <dbReference type="Proteomes" id="UP000326759"/>
    </source>
</evidence>
<feature type="transmembrane region" description="Helical" evidence="8">
    <location>
        <begin position="522"/>
        <end position="541"/>
    </location>
</feature>
<name>A0A5N5TGS8_9CRUS</name>
<keyword evidence="11" id="KW-1185">Reference proteome</keyword>
<evidence type="ECO:0000313" key="10">
    <source>
        <dbReference type="EMBL" id="KAB7505752.1"/>
    </source>
</evidence>
<dbReference type="AlphaFoldDB" id="A0A5N5TGS8"/>
<feature type="transmembrane region" description="Helical" evidence="8">
    <location>
        <begin position="307"/>
        <end position="328"/>
    </location>
</feature>
<dbReference type="Proteomes" id="UP000326759">
    <property type="component" value="Unassembled WGS sequence"/>
</dbReference>
<keyword evidence="7" id="KW-0325">Glycoprotein</keyword>
<proteinExistence type="inferred from homology"/>
<evidence type="ECO:0000259" key="9">
    <source>
        <dbReference type="Pfam" id="PF07779"/>
    </source>
</evidence>
<evidence type="ECO:0000256" key="1">
    <source>
        <dbReference type="ARBA" id="ARBA00004141"/>
    </source>
</evidence>
<feature type="transmembrane region" description="Helical" evidence="8">
    <location>
        <begin position="641"/>
        <end position="661"/>
    </location>
</feature>
<feature type="transmembrane region" description="Helical" evidence="8">
    <location>
        <begin position="375"/>
        <end position="392"/>
    </location>
</feature>
<feature type="transmembrane region" description="Helical" evidence="8">
    <location>
        <begin position="553"/>
        <end position="576"/>
    </location>
</feature>
<dbReference type="Pfam" id="PF07779">
    <property type="entry name" value="Cas1_AcylT"/>
    <property type="match status" value="1"/>
</dbReference>
<feature type="transmembrane region" description="Helical" evidence="8">
    <location>
        <begin position="348"/>
        <end position="368"/>
    </location>
</feature>
<feature type="transmembrane region" description="Helical" evidence="8">
    <location>
        <begin position="463"/>
        <end position="488"/>
    </location>
</feature>
<reference evidence="10 11" key="1">
    <citation type="journal article" date="2019" name="PLoS Biol.">
        <title>Sex chromosomes control vertical transmission of feminizing Wolbachia symbionts in an isopod.</title>
        <authorList>
            <person name="Becking T."/>
            <person name="Chebbi M.A."/>
            <person name="Giraud I."/>
            <person name="Moumen B."/>
            <person name="Laverre T."/>
            <person name="Caubet Y."/>
            <person name="Peccoud J."/>
            <person name="Gilbert C."/>
            <person name="Cordaux R."/>
        </authorList>
    </citation>
    <scope>NUCLEOTIDE SEQUENCE [LARGE SCALE GENOMIC DNA]</scope>
    <source>
        <strain evidence="10">ANa2</strain>
        <tissue evidence="10">Whole body excluding digestive tract and cuticle</tissue>
    </source>
</reference>
<dbReference type="InterPro" id="IPR012419">
    <property type="entry name" value="Cas1_AcylTrans_dom"/>
</dbReference>
<feature type="domain" description="Cas1p 10 TM acyl transferase" evidence="9">
    <location>
        <begin position="186"/>
        <end position="690"/>
    </location>
</feature>
<evidence type="ECO:0000256" key="8">
    <source>
        <dbReference type="SAM" id="Phobius"/>
    </source>
</evidence>
<gene>
    <name evidence="10" type="primary">CASD1_1</name>
    <name evidence="10" type="ORF">Anas_00580</name>
</gene>
<dbReference type="OrthoDB" id="1932925at2759"/>
<dbReference type="PANTHER" id="PTHR13533">
    <property type="entry name" value="N-ACETYLNEURAMINATE 9-O-ACETYLTRANSFERASE"/>
    <property type="match status" value="1"/>
</dbReference>
<dbReference type="PANTHER" id="PTHR13533:SF1">
    <property type="entry name" value="N-ACETYLNEURAMINATE 9-O-ACETYLTRANSFERASE"/>
    <property type="match status" value="1"/>
</dbReference>
<dbReference type="GO" id="GO:0016020">
    <property type="term" value="C:membrane"/>
    <property type="evidence" value="ECO:0007669"/>
    <property type="project" value="UniProtKB-SubCell"/>
</dbReference>
<keyword evidence="4 8" id="KW-0812">Transmembrane</keyword>
<comment type="similarity">
    <text evidence="2">Belongs to the PC-esterase family. CASD1 subfamily.</text>
</comment>
<feature type="transmembrane region" description="Helical" evidence="8">
    <location>
        <begin position="425"/>
        <end position="443"/>
    </location>
</feature>
<dbReference type="GO" id="GO:0005794">
    <property type="term" value="C:Golgi apparatus"/>
    <property type="evidence" value="ECO:0007669"/>
    <property type="project" value="UniProtKB-ARBA"/>
</dbReference>
<keyword evidence="3" id="KW-0808">Transferase</keyword>
<keyword evidence="5 8" id="KW-1133">Transmembrane helix</keyword>
<accession>A0A5N5TGS8</accession>
<evidence type="ECO:0000256" key="3">
    <source>
        <dbReference type="ARBA" id="ARBA00022679"/>
    </source>
</evidence>
<keyword evidence="6 8" id="KW-0472">Membrane</keyword>
<sequence>MNHPPKPTKAHMDINYNDSNLFLNFDFFWRPNLDQSFLHLLNNWKKAKSGDKQIPKLIVMGSATHSIKSFNGSNQGFLEYKQNLTRFSSTLNHLGNTTRVLWMLQDPVVPERLSKDKVAITNEQIDFYNKAAMEILRGSKVLLWSSSRLIAQGSLIGFVDGIHAGSVTVNYDTQILLNLYCNHHLNFNDGTCCNSRESFTLSQIIVFALLCTCSITMIVIALKQWLCTTRNHELSEPFLSRHLSYGERDGQMFYQTSFESLLPQKQNSYNEEPALQEVLMAIGKLGLIIGYFFLCDRTNLFMKENKYFSQLNFWLPIGYVFALGLFFTEDTSYTRLLHRDMTNEWKDWMQLVILIYHMTGASQVLPIYLHVRILISSYLFLTGYGHFSYYWSGRDMGIIRYLQIMFRLNFLTVILCLVMNQPYQFYYYVPLVSFWYTVFHITMVLPPRLSKPSHASSEHSPINYFYCIIKFVALGGVITIFFLSEVFFEKVFVLKIWKILFVTADDDIHEWWFRWKLDRYSLLYGMVFGLVYQGMTHYGFIDDKSGSNLLGGRLAFLVSLLAATFSFSYAILAPLCSTRENCNEVHPYMVWVPILGYLTLRNLFGLFRTRYSTFFSWFGSISLEMFVCQYHIWLAADTHGILVLIPSYPVANVLVTSFIFLCACHEIHRITHILVQFVVPFDTFRAIRNISIFLFILVGVAIHDDIV</sequence>